<dbReference type="EC" id="5.3.1.24" evidence="3 9"/>
<comment type="catalytic activity">
    <reaction evidence="1 9">
        <text>N-(5-phospho-beta-D-ribosyl)anthranilate = 1-(2-carboxyphenylamino)-1-deoxy-D-ribulose 5-phosphate</text>
        <dbReference type="Rhea" id="RHEA:21540"/>
        <dbReference type="ChEBI" id="CHEBI:18277"/>
        <dbReference type="ChEBI" id="CHEBI:58613"/>
        <dbReference type="EC" id="5.3.1.24"/>
    </reaction>
</comment>
<evidence type="ECO:0000256" key="8">
    <source>
        <dbReference type="ARBA" id="ARBA00023235"/>
    </source>
</evidence>
<dbReference type="PANTHER" id="PTHR42894">
    <property type="entry name" value="N-(5'-PHOSPHORIBOSYL)ANTHRANILATE ISOMERASE"/>
    <property type="match status" value="1"/>
</dbReference>
<keyword evidence="8 9" id="KW-0413">Isomerase</keyword>
<accession>A3ZY01</accession>
<keyword evidence="7 9" id="KW-0057">Aromatic amino acid biosynthesis</keyword>
<organism evidence="11 12">
    <name type="scientific">Blastopirellula marina DSM 3645</name>
    <dbReference type="NCBI Taxonomy" id="314230"/>
    <lineage>
        <taxon>Bacteria</taxon>
        <taxon>Pseudomonadati</taxon>
        <taxon>Planctomycetota</taxon>
        <taxon>Planctomycetia</taxon>
        <taxon>Pirellulales</taxon>
        <taxon>Pirellulaceae</taxon>
        <taxon>Blastopirellula</taxon>
    </lineage>
</organism>
<dbReference type="InterPro" id="IPR001240">
    <property type="entry name" value="PRAI_dom"/>
</dbReference>
<dbReference type="PANTHER" id="PTHR42894:SF1">
    <property type="entry name" value="N-(5'-PHOSPHORIBOSYL)ANTHRANILATE ISOMERASE"/>
    <property type="match status" value="1"/>
</dbReference>
<evidence type="ECO:0000256" key="6">
    <source>
        <dbReference type="ARBA" id="ARBA00022822"/>
    </source>
</evidence>
<dbReference type="InterPro" id="IPR044643">
    <property type="entry name" value="TrpF_fam"/>
</dbReference>
<feature type="domain" description="N-(5'phosphoribosyl) anthranilate isomerase (PRAI)" evidence="10">
    <location>
        <begin position="5"/>
        <end position="211"/>
    </location>
</feature>
<dbReference type="Pfam" id="PF00697">
    <property type="entry name" value="PRAI"/>
    <property type="match status" value="1"/>
</dbReference>
<keyword evidence="5 9" id="KW-0028">Amino-acid biosynthesis</keyword>
<evidence type="ECO:0000256" key="2">
    <source>
        <dbReference type="ARBA" id="ARBA00004664"/>
    </source>
</evidence>
<evidence type="ECO:0000256" key="9">
    <source>
        <dbReference type="HAMAP-Rule" id="MF_00135"/>
    </source>
</evidence>
<evidence type="ECO:0000313" key="11">
    <source>
        <dbReference type="EMBL" id="EAQ78712.1"/>
    </source>
</evidence>
<dbReference type="STRING" id="314230.DSM3645_07965"/>
<sequence>MFKRKICGITTVEDATAMIAAGADALGLNFYRQSKRYLNAGIAADVREAISADAAVVGLFVNADVVDVVATAKRLALDWIQLHGDESPDYLARLRHLGAPPVLKAFRCGPDWRKEMIEFLSRCSARDCSPAAVLVDGFQQDAYGGTGHPADWKSLADWSQWLTIEHLVLAGGLTPGNVAAAIAAVQPSAVDTASGVEIEPGKKDSSLATRFCANATAAMGM</sequence>
<dbReference type="EMBL" id="AANZ01000019">
    <property type="protein sequence ID" value="EAQ78712.1"/>
    <property type="molecule type" value="Genomic_DNA"/>
</dbReference>
<dbReference type="eggNOG" id="COG0135">
    <property type="taxonomic scope" value="Bacteria"/>
</dbReference>
<dbReference type="UniPathway" id="UPA00035">
    <property type="reaction ID" value="UER00042"/>
</dbReference>
<dbReference type="Proteomes" id="UP000004358">
    <property type="component" value="Unassembled WGS sequence"/>
</dbReference>
<keyword evidence="6 9" id="KW-0822">Tryptophan biosynthesis</keyword>
<evidence type="ECO:0000256" key="4">
    <source>
        <dbReference type="ARBA" id="ARBA00022272"/>
    </source>
</evidence>
<name>A3ZY01_9BACT</name>
<dbReference type="InterPro" id="IPR011060">
    <property type="entry name" value="RibuloseP-bd_barrel"/>
</dbReference>
<dbReference type="CDD" id="cd00405">
    <property type="entry name" value="PRAI"/>
    <property type="match status" value="1"/>
</dbReference>
<evidence type="ECO:0000313" key="12">
    <source>
        <dbReference type="Proteomes" id="UP000004358"/>
    </source>
</evidence>
<dbReference type="GO" id="GO:0004640">
    <property type="term" value="F:phosphoribosylanthranilate isomerase activity"/>
    <property type="evidence" value="ECO:0007669"/>
    <property type="project" value="UniProtKB-UniRule"/>
</dbReference>
<proteinExistence type="inferred from homology"/>
<comment type="caution">
    <text evidence="11">The sequence shown here is derived from an EMBL/GenBank/DDBJ whole genome shotgun (WGS) entry which is preliminary data.</text>
</comment>
<dbReference type="SUPFAM" id="SSF51366">
    <property type="entry name" value="Ribulose-phoshate binding barrel"/>
    <property type="match status" value="1"/>
</dbReference>
<gene>
    <name evidence="9" type="primary">trpF</name>
    <name evidence="11" type="ORF">DSM3645_07965</name>
</gene>
<evidence type="ECO:0000256" key="7">
    <source>
        <dbReference type="ARBA" id="ARBA00023141"/>
    </source>
</evidence>
<dbReference type="InterPro" id="IPR013785">
    <property type="entry name" value="Aldolase_TIM"/>
</dbReference>
<comment type="similarity">
    <text evidence="9">Belongs to the TrpF family.</text>
</comment>
<evidence type="ECO:0000259" key="10">
    <source>
        <dbReference type="Pfam" id="PF00697"/>
    </source>
</evidence>
<dbReference type="HAMAP" id="MF_00135">
    <property type="entry name" value="PRAI"/>
    <property type="match status" value="1"/>
</dbReference>
<comment type="pathway">
    <text evidence="2 9">Amino-acid biosynthesis; L-tryptophan biosynthesis; L-tryptophan from chorismate: step 3/5.</text>
</comment>
<dbReference type="AlphaFoldDB" id="A3ZY01"/>
<evidence type="ECO:0000256" key="1">
    <source>
        <dbReference type="ARBA" id="ARBA00001164"/>
    </source>
</evidence>
<evidence type="ECO:0000256" key="5">
    <source>
        <dbReference type="ARBA" id="ARBA00022605"/>
    </source>
</evidence>
<protein>
    <recommendedName>
        <fullName evidence="4 9">N-(5'-phosphoribosyl)anthranilate isomerase</fullName>
        <shortName evidence="9">PRAI</shortName>
        <ecNumber evidence="3 9">5.3.1.24</ecNumber>
    </recommendedName>
</protein>
<evidence type="ECO:0000256" key="3">
    <source>
        <dbReference type="ARBA" id="ARBA00012572"/>
    </source>
</evidence>
<dbReference type="GO" id="GO:0000162">
    <property type="term" value="P:L-tryptophan biosynthetic process"/>
    <property type="evidence" value="ECO:0007669"/>
    <property type="project" value="UniProtKB-UniRule"/>
</dbReference>
<dbReference type="RefSeq" id="WP_002655189.1">
    <property type="nucleotide sequence ID" value="NZ_CH672377.1"/>
</dbReference>
<dbReference type="Gene3D" id="3.20.20.70">
    <property type="entry name" value="Aldolase class I"/>
    <property type="match status" value="1"/>
</dbReference>
<dbReference type="HOGENOM" id="CLU_076364_2_0_0"/>
<reference evidence="11 12" key="1">
    <citation type="submission" date="2006-02" db="EMBL/GenBank/DDBJ databases">
        <authorList>
            <person name="Amann R."/>
            <person name="Ferriera S."/>
            <person name="Johnson J."/>
            <person name="Kravitz S."/>
            <person name="Halpern A."/>
            <person name="Remington K."/>
            <person name="Beeson K."/>
            <person name="Tran B."/>
            <person name="Rogers Y.-H."/>
            <person name="Friedman R."/>
            <person name="Venter J.C."/>
        </authorList>
    </citation>
    <scope>NUCLEOTIDE SEQUENCE [LARGE SCALE GENOMIC DNA]</scope>
    <source>
        <strain evidence="11 12">DSM 3645</strain>
    </source>
</reference>